<keyword evidence="3" id="KW-1185">Reference proteome</keyword>
<gene>
    <name evidence="2" type="ORF">CYMTET_28209</name>
</gene>
<name>A0AAE0KW48_9CHLO</name>
<reference evidence="2 3" key="1">
    <citation type="journal article" date="2015" name="Genome Biol. Evol.">
        <title>Comparative Genomics of a Bacterivorous Green Alga Reveals Evolutionary Causalities and Consequences of Phago-Mixotrophic Mode of Nutrition.</title>
        <authorList>
            <person name="Burns J.A."/>
            <person name="Paasch A."/>
            <person name="Narechania A."/>
            <person name="Kim E."/>
        </authorList>
    </citation>
    <scope>NUCLEOTIDE SEQUENCE [LARGE SCALE GENOMIC DNA]</scope>
    <source>
        <strain evidence="2 3">PLY_AMNH</strain>
    </source>
</reference>
<feature type="region of interest" description="Disordered" evidence="1">
    <location>
        <begin position="38"/>
        <end position="77"/>
    </location>
</feature>
<dbReference type="EMBL" id="LGRX02015839">
    <property type="protein sequence ID" value="KAK3262968.1"/>
    <property type="molecule type" value="Genomic_DNA"/>
</dbReference>
<feature type="non-terminal residue" evidence="2">
    <location>
        <position position="1"/>
    </location>
</feature>
<protein>
    <submittedName>
        <fullName evidence="2">Uncharacterized protein</fullName>
    </submittedName>
</protein>
<comment type="caution">
    <text evidence="2">The sequence shown here is derived from an EMBL/GenBank/DDBJ whole genome shotgun (WGS) entry which is preliminary data.</text>
</comment>
<dbReference type="AlphaFoldDB" id="A0AAE0KW48"/>
<dbReference type="Proteomes" id="UP001190700">
    <property type="component" value="Unassembled WGS sequence"/>
</dbReference>
<accession>A0AAE0KW48</accession>
<evidence type="ECO:0000256" key="1">
    <source>
        <dbReference type="SAM" id="MobiDB-lite"/>
    </source>
</evidence>
<evidence type="ECO:0000313" key="3">
    <source>
        <dbReference type="Proteomes" id="UP001190700"/>
    </source>
</evidence>
<evidence type="ECO:0000313" key="2">
    <source>
        <dbReference type="EMBL" id="KAK3262968.1"/>
    </source>
</evidence>
<sequence length="96" mass="10685">HSGFIEIKPADGVFSQRVLWLSFWAEVHYNSIYPESEKPMDKQTRLCTSIAPGPSLRPRTDDDTKESGNSLDRVGSVVVTDWSHPDVTSDKALSPP</sequence>
<proteinExistence type="predicted"/>
<organism evidence="2 3">
    <name type="scientific">Cymbomonas tetramitiformis</name>
    <dbReference type="NCBI Taxonomy" id="36881"/>
    <lineage>
        <taxon>Eukaryota</taxon>
        <taxon>Viridiplantae</taxon>
        <taxon>Chlorophyta</taxon>
        <taxon>Pyramimonadophyceae</taxon>
        <taxon>Pyramimonadales</taxon>
        <taxon>Pyramimonadaceae</taxon>
        <taxon>Cymbomonas</taxon>
    </lineage>
</organism>